<reference evidence="2" key="1">
    <citation type="submission" date="2015-11" db="EMBL/GenBank/DDBJ databases">
        <title>De novo transcriptome assembly of four potential Pierce s Disease insect vectors from Arizona vineyards.</title>
        <authorList>
            <person name="Tassone E.E."/>
        </authorList>
    </citation>
    <scope>NUCLEOTIDE SEQUENCE</scope>
</reference>
<gene>
    <name evidence="2" type="ORF">g.46950</name>
</gene>
<feature type="region of interest" description="Disordered" evidence="1">
    <location>
        <begin position="172"/>
        <end position="202"/>
    </location>
</feature>
<feature type="compositionally biased region" description="Polar residues" evidence="1">
    <location>
        <begin position="62"/>
        <end position="86"/>
    </location>
</feature>
<sequence>SAKPAFQPKYPVTNANSRSAHERLFGPKLTENHDPATIHENSYGKSTNSIDKQHRISPKPESLSSYDSFQKPAESNSSSNYDSKTQITNSDLTPFTLDHKIYSSGHNTNNHKITKYPATGTYNGYDPQPQRYIGHHGHPQYRPVPPPKPKNYKAPVATFNPNRNQQLQYSHSYLSSSSQLQQFQKHHQHSKSFSNSNPDSAHYYLNSADNQYIYSNGDQADQKPQPQSYHMPNYNFDSNENVVDLQNPRDVRGSAFELYRKPLNATSRNRPQQF</sequence>
<dbReference type="EMBL" id="GECZ01017988">
    <property type="protein sequence ID" value="JAS51781.1"/>
    <property type="molecule type" value="Transcribed_RNA"/>
</dbReference>
<feature type="non-terminal residue" evidence="2">
    <location>
        <position position="1"/>
    </location>
</feature>
<evidence type="ECO:0000313" key="2">
    <source>
        <dbReference type="EMBL" id="JAS51781.1"/>
    </source>
</evidence>
<feature type="compositionally biased region" description="Low complexity" evidence="1">
    <location>
        <begin position="172"/>
        <end position="183"/>
    </location>
</feature>
<dbReference type="AlphaFoldDB" id="A0A1B6FNP8"/>
<feature type="region of interest" description="Disordered" evidence="1">
    <location>
        <begin position="1"/>
        <end position="86"/>
    </location>
</feature>
<feature type="compositionally biased region" description="Basic and acidic residues" evidence="1">
    <location>
        <begin position="19"/>
        <end position="37"/>
    </location>
</feature>
<evidence type="ECO:0000256" key="1">
    <source>
        <dbReference type="SAM" id="MobiDB-lite"/>
    </source>
</evidence>
<name>A0A1B6FNP8_9HEMI</name>
<feature type="compositionally biased region" description="Polar residues" evidence="1">
    <location>
        <begin position="39"/>
        <end position="50"/>
    </location>
</feature>
<proteinExistence type="predicted"/>
<accession>A0A1B6FNP8</accession>
<protein>
    <submittedName>
        <fullName evidence="2">Uncharacterized protein</fullName>
    </submittedName>
</protein>
<organism evidence="2">
    <name type="scientific">Cuerna arida</name>
    <dbReference type="NCBI Taxonomy" id="1464854"/>
    <lineage>
        <taxon>Eukaryota</taxon>
        <taxon>Metazoa</taxon>
        <taxon>Ecdysozoa</taxon>
        <taxon>Arthropoda</taxon>
        <taxon>Hexapoda</taxon>
        <taxon>Insecta</taxon>
        <taxon>Pterygota</taxon>
        <taxon>Neoptera</taxon>
        <taxon>Paraneoptera</taxon>
        <taxon>Hemiptera</taxon>
        <taxon>Auchenorrhyncha</taxon>
        <taxon>Membracoidea</taxon>
        <taxon>Cicadellidae</taxon>
        <taxon>Cicadellinae</taxon>
        <taxon>Proconiini</taxon>
        <taxon>Cuerna</taxon>
    </lineage>
</organism>